<dbReference type="GO" id="GO:0009102">
    <property type="term" value="P:biotin biosynthetic process"/>
    <property type="evidence" value="ECO:0007669"/>
    <property type="project" value="UniProtKB-UniRule"/>
</dbReference>
<keyword evidence="4" id="KW-1185">Reference proteome</keyword>
<feature type="binding site" evidence="2">
    <location>
        <begin position="101"/>
        <end position="104"/>
    </location>
    <ligand>
        <name>ATP</name>
        <dbReference type="ChEBI" id="CHEBI:30616"/>
    </ligand>
</feature>
<dbReference type="OrthoDB" id="9802097at2"/>
<dbReference type="Proteomes" id="UP000320300">
    <property type="component" value="Unassembled WGS sequence"/>
</dbReference>
<keyword evidence="2" id="KW-0067">ATP-binding</keyword>
<dbReference type="AlphaFoldDB" id="A0A521FGD8"/>
<comment type="subcellular location">
    <subcellularLocation>
        <location evidence="2">Cytoplasm</location>
    </subcellularLocation>
</comment>
<dbReference type="PIRSF" id="PIRSF006755">
    <property type="entry name" value="DTB_synth"/>
    <property type="match status" value="1"/>
</dbReference>
<feature type="binding site" evidence="2">
    <location>
        <begin position="186"/>
        <end position="188"/>
    </location>
    <ligand>
        <name>ATP</name>
        <dbReference type="ChEBI" id="CHEBI:30616"/>
    </ligand>
</feature>
<feature type="binding site" evidence="2">
    <location>
        <position position="45"/>
    </location>
    <ligand>
        <name>Mg(2+)</name>
        <dbReference type="ChEBI" id="CHEBI:18420"/>
    </ligand>
</feature>
<organism evidence="3 4">
    <name type="scientific">Pedobacter westerhofensis</name>
    <dbReference type="NCBI Taxonomy" id="425512"/>
    <lineage>
        <taxon>Bacteria</taxon>
        <taxon>Pseudomonadati</taxon>
        <taxon>Bacteroidota</taxon>
        <taxon>Sphingobacteriia</taxon>
        <taxon>Sphingobacteriales</taxon>
        <taxon>Sphingobacteriaceae</taxon>
        <taxon>Pedobacter</taxon>
    </lineage>
</organism>
<feature type="binding site" evidence="2">
    <location>
        <position position="38"/>
    </location>
    <ligand>
        <name>substrate</name>
    </ligand>
</feature>
<dbReference type="InterPro" id="IPR027417">
    <property type="entry name" value="P-loop_NTPase"/>
</dbReference>
<dbReference type="CDD" id="cd03109">
    <property type="entry name" value="DTBS"/>
    <property type="match status" value="1"/>
</dbReference>
<comment type="subunit">
    <text evidence="2">Homodimer.</text>
</comment>
<evidence type="ECO:0000313" key="4">
    <source>
        <dbReference type="Proteomes" id="UP000320300"/>
    </source>
</evidence>
<evidence type="ECO:0000256" key="2">
    <source>
        <dbReference type="HAMAP-Rule" id="MF_00336"/>
    </source>
</evidence>
<keyword evidence="2" id="KW-0547">Nucleotide-binding</keyword>
<dbReference type="GO" id="GO:0005829">
    <property type="term" value="C:cytosol"/>
    <property type="evidence" value="ECO:0007669"/>
    <property type="project" value="TreeGrafter"/>
</dbReference>
<comment type="similarity">
    <text evidence="2">Belongs to the dethiobiotin synthetase family.</text>
</comment>
<proteinExistence type="inferred from homology"/>
<comment type="pathway">
    <text evidence="2">Cofactor biosynthesis; biotin biosynthesis; biotin from 7,8-diaminononanoate: step 1/2.</text>
</comment>
<sequence>MQTKPLFVTGIGTYVGKTIVSAVLCEQLKADYWKPVQSGDLDNTDSDQVKKMLSNTRTVIHPETFRLDLAASPHQSAKAQGLEITPAAFSLPQTENQLLVEGAGGLFVPLSTSFLMTDLIRQLGAEVVLVVRNYLGCINHTLLSLQTLAGLQIPLKHVILNGDFNTDTRDVIIHHIPEGVTWSELPELSTLNRWSVAEAPVQIPLQSTF</sequence>
<feature type="active site" evidence="2">
    <location>
        <position position="34"/>
    </location>
</feature>
<comment type="caution">
    <text evidence="2">Lacks conserved residue(s) required for the propagation of feature annotation.</text>
</comment>
<feature type="binding site" evidence="2">
    <location>
        <position position="45"/>
    </location>
    <ligand>
        <name>ATP</name>
        <dbReference type="ChEBI" id="CHEBI:30616"/>
    </ligand>
</feature>
<accession>A0A521FGD8</accession>
<dbReference type="UniPathway" id="UPA00078">
    <property type="reaction ID" value="UER00161"/>
</dbReference>
<dbReference type="SUPFAM" id="SSF52540">
    <property type="entry name" value="P-loop containing nucleoside triphosphate hydrolases"/>
    <property type="match status" value="1"/>
</dbReference>
<dbReference type="HAMAP" id="MF_00336">
    <property type="entry name" value="BioD"/>
    <property type="match status" value="1"/>
</dbReference>
<keyword evidence="2" id="KW-0460">Magnesium</keyword>
<evidence type="ECO:0000256" key="1">
    <source>
        <dbReference type="ARBA" id="ARBA00022756"/>
    </source>
</evidence>
<dbReference type="PANTHER" id="PTHR43210">
    <property type="entry name" value="DETHIOBIOTIN SYNTHETASE"/>
    <property type="match status" value="1"/>
</dbReference>
<gene>
    <name evidence="2" type="primary">bioD</name>
    <name evidence="3" type="ORF">SAMN06265348_11259</name>
</gene>
<dbReference type="GO" id="GO:0000287">
    <property type="term" value="F:magnesium ion binding"/>
    <property type="evidence" value="ECO:0007669"/>
    <property type="project" value="UniProtKB-UniRule"/>
</dbReference>
<dbReference type="RefSeq" id="WP_142530272.1">
    <property type="nucleotide sequence ID" value="NZ_CBCSJO010000011.1"/>
</dbReference>
<dbReference type="NCBIfam" id="TIGR00347">
    <property type="entry name" value="bioD"/>
    <property type="match status" value="1"/>
</dbReference>
<evidence type="ECO:0000313" key="3">
    <source>
        <dbReference type="EMBL" id="SMO95242.1"/>
    </source>
</evidence>
<dbReference type="GO" id="GO:0004141">
    <property type="term" value="F:dethiobiotin synthase activity"/>
    <property type="evidence" value="ECO:0007669"/>
    <property type="project" value="UniProtKB-UniRule"/>
</dbReference>
<reference evidence="3 4" key="1">
    <citation type="submission" date="2017-05" db="EMBL/GenBank/DDBJ databases">
        <authorList>
            <person name="Varghese N."/>
            <person name="Submissions S."/>
        </authorList>
    </citation>
    <scope>NUCLEOTIDE SEQUENCE [LARGE SCALE GENOMIC DNA]</scope>
    <source>
        <strain evidence="3 4">DSM 19036</strain>
    </source>
</reference>
<dbReference type="EC" id="6.3.3.3" evidence="2"/>
<keyword evidence="1 2" id="KW-0093">Biotin biosynthesis</keyword>
<comment type="function">
    <text evidence="2">Catalyzes a mechanistically unusual reaction, the ATP-dependent insertion of CO2 between the N7 and N8 nitrogen atoms of 7,8-diaminopelargonic acid (DAPA, also called 7,8-diammoniononanoate) to form a ureido ring.</text>
</comment>
<name>A0A521FGD8_9SPHI</name>
<dbReference type="PANTHER" id="PTHR43210:SF5">
    <property type="entry name" value="DETHIOBIOTIN SYNTHETASE"/>
    <property type="match status" value="1"/>
</dbReference>
<feature type="binding site" evidence="2">
    <location>
        <position position="101"/>
    </location>
    <ligand>
        <name>Mg(2+)</name>
        <dbReference type="ChEBI" id="CHEBI:18420"/>
    </ligand>
</feature>
<feature type="binding site" evidence="2">
    <location>
        <position position="18"/>
    </location>
    <ligand>
        <name>Mg(2+)</name>
        <dbReference type="ChEBI" id="CHEBI:18420"/>
    </ligand>
</feature>
<keyword evidence="2" id="KW-0436">Ligase</keyword>
<dbReference type="Pfam" id="PF13500">
    <property type="entry name" value="AAA_26"/>
    <property type="match status" value="1"/>
</dbReference>
<comment type="catalytic activity">
    <reaction evidence="2">
        <text>(7R,8S)-7,8-diammoniononanoate + CO2 + ATP = (4R,5S)-dethiobiotin + ADP + phosphate + 3 H(+)</text>
        <dbReference type="Rhea" id="RHEA:15805"/>
        <dbReference type="ChEBI" id="CHEBI:15378"/>
        <dbReference type="ChEBI" id="CHEBI:16526"/>
        <dbReference type="ChEBI" id="CHEBI:30616"/>
        <dbReference type="ChEBI" id="CHEBI:43474"/>
        <dbReference type="ChEBI" id="CHEBI:149469"/>
        <dbReference type="ChEBI" id="CHEBI:149473"/>
        <dbReference type="ChEBI" id="CHEBI:456216"/>
        <dbReference type="EC" id="6.3.3.3"/>
    </reaction>
</comment>
<dbReference type="EMBL" id="FXTN01000012">
    <property type="protein sequence ID" value="SMO95242.1"/>
    <property type="molecule type" value="Genomic_DNA"/>
</dbReference>
<dbReference type="InterPro" id="IPR004472">
    <property type="entry name" value="DTB_synth_BioD"/>
</dbReference>
<protein>
    <recommendedName>
        <fullName evidence="2">ATP-dependent dethiobiotin synthetase BioD</fullName>
        <ecNumber evidence="2">6.3.3.3</ecNumber>
    </recommendedName>
    <alternativeName>
        <fullName evidence="2">DTB synthetase</fullName>
        <shortName evidence="2">DTBS</shortName>
    </alternativeName>
    <alternativeName>
        <fullName evidence="2">Dethiobiotin synthase</fullName>
    </alternativeName>
</protein>
<comment type="cofactor">
    <cofactor evidence="2">
        <name>Mg(2+)</name>
        <dbReference type="ChEBI" id="CHEBI:18420"/>
    </cofactor>
</comment>
<dbReference type="Gene3D" id="3.40.50.300">
    <property type="entry name" value="P-loop containing nucleotide triphosphate hydrolases"/>
    <property type="match status" value="1"/>
</dbReference>
<keyword evidence="2" id="KW-0479">Metal-binding</keyword>
<keyword evidence="2" id="KW-0963">Cytoplasm</keyword>
<dbReference type="GO" id="GO:0005524">
    <property type="term" value="F:ATP binding"/>
    <property type="evidence" value="ECO:0007669"/>
    <property type="project" value="UniProtKB-UniRule"/>
</dbReference>